<evidence type="ECO:0000313" key="2">
    <source>
        <dbReference type="Proteomes" id="UP001218188"/>
    </source>
</evidence>
<comment type="caution">
    <text evidence="1">The sequence shown here is derived from an EMBL/GenBank/DDBJ whole genome shotgun (WGS) entry which is preliminary data.</text>
</comment>
<proteinExistence type="predicted"/>
<evidence type="ECO:0000313" key="1">
    <source>
        <dbReference type="EMBL" id="KAJ7038549.1"/>
    </source>
</evidence>
<accession>A0AAD6T3C0</accession>
<protein>
    <submittedName>
        <fullName evidence="1">Uncharacterized protein</fullName>
    </submittedName>
</protein>
<dbReference type="Proteomes" id="UP001218188">
    <property type="component" value="Unassembled WGS sequence"/>
</dbReference>
<reference evidence="1" key="1">
    <citation type="submission" date="2023-03" db="EMBL/GenBank/DDBJ databases">
        <title>Massive genome expansion in bonnet fungi (Mycena s.s.) driven by repeated elements and novel gene families across ecological guilds.</title>
        <authorList>
            <consortium name="Lawrence Berkeley National Laboratory"/>
            <person name="Harder C.B."/>
            <person name="Miyauchi S."/>
            <person name="Viragh M."/>
            <person name="Kuo A."/>
            <person name="Thoen E."/>
            <person name="Andreopoulos B."/>
            <person name="Lu D."/>
            <person name="Skrede I."/>
            <person name="Drula E."/>
            <person name="Henrissat B."/>
            <person name="Morin E."/>
            <person name="Kohler A."/>
            <person name="Barry K."/>
            <person name="LaButti K."/>
            <person name="Morin E."/>
            <person name="Salamov A."/>
            <person name="Lipzen A."/>
            <person name="Mereny Z."/>
            <person name="Hegedus B."/>
            <person name="Baldrian P."/>
            <person name="Stursova M."/>
            <person name="Weitz H."/>
            <person name="Taylor A."/>
            <person name="Grigoriev I.V."/>
            <person name="Nagy L.G."/>
            <person name="Martin F."/>
            <person name="Kauserud H."/>
        </authorList>
    </citation>
    <scope>NUCLEOTIDE SEQUENCE</scope>
    <source>
        <strain evidence="1">CBHHK200</strain>
    </source>
</reference>
<dbReference type="AlphaFoldDB" id="A0AAD6T3C0"/>
<name>A0AAD6T3C0_9AGAR</name>
<sequence>MSAKDDPNPCRELTSDLLQKGERYVDATMAFSALSLAMDGQSTLPLTISYDVSCQFTKSLTHTIFPCSALRHHTLEDFSSYWAFRRQFRAYGWSGDRRCAESSEEELV</sequence>
<keyword evidence="2" id="KW-1185">Reference proteome</keyword>
<organism evidence="1 2">
    <name type="scientific">Mycena alexandri</name>
    <dbReference type="NCBI Taxonomy" id="1745969"/>
    <lineage>
        <taxon>Eukaryota</taxon>
        <taxon>Fungi</taxon>
        <taxon>Dikarya</taxon>
        <taxon>Basidiomycota</taxon>
        <taxon>Agaricomycotina</taxon>
        <taxon>Agaricomycetes</taxon>
        <taxon>Agaricomycetidae</taxon>
        <taxon>Agaricales</taxon>
        <taxon>Marasmiineae</taxon>
        <taxon>Mycenaceae</taxon>
        <taxon>Mycena</taxon>
    </lineage>
</organism>
<dbReference type="EMBL" id="JARJCM010000031">
    <property type="protein sequence ID" value="KAJ7038549.1"/>
    <property type="molecule type" value="Genomic_DNA"/>
</dbReference>
<gene>
    <name evidence="1" type="ORF">C8F04DRAFT_1255827</name>
</gene>